<comment type="caution">
    <text evidence="1">The sequence shown here is derived from an EMBL/GenBank/DDBJ whole genome shotgun (WGS) entry which is preliminary data.</text>
</comment>
<reference evidence="1 2" key="1">
    <citation type="submission" date="2024-01" db="EMBL/GenBank/DDBJ databases">
        <title>The complete chloroplast genome sequence of Lithospermum erythrorhizon: insights into the phylogenetic relationship among Boraginaceae species and the maternal lineages of purple gromwells.</title>
        <authorList>
            <person name="Okada T."/>
            <person name="Watanabe K."/>
        </authorList>
    </citation>
    <scope>NUCLEOTIDE SEQUENCE [LARGE SCALE GENOMIC DNA]</scope>
</reference>
<proteinExistence type="predicted"/>
<name>A0AAV3RM53_LITER</name>
<organism evidence="1 2">
    <name type="scientific">Lithospermum erythrorhizon</name>
    <name type="common">Purple gromwell</name>
    <name type="synonym">Lithospermum officinale var. erythrorhizon</name>
    <dbReference type="NCBI Taxonomy" id="34254"/>
    <lineage>
        <taxon>Eukaryota</taxon>
        <taxon>Viridiplantae</taxon>
        <taxon>Streptophyta</taxon>
        <taxon>Embryophyta</taxon>
        <taxon>Tracheophyta</taxon>
        <taxon>Spermatophyta</taxon>
        <taxon>Magnoliopsida</taxon>
        <taxon>eudicotyledons</taxon>
        <taxon>Gunneridae</taxon>
        <taxon>Pentapetalae</taxon>
        <taxon>asterids</taxon>
        <taxon>lamiids</taxon>
        <taxon>Boraginales</taxon>
        <taxon>Boraginaceae</taxon>
        <taxon>Boraginoideae</taxon>
        <taxon>Lithospermeae</taxon>
        <taxon>Lithospermum</taxon>
    </lineage>
</organism>
<accession>A0AAV3RM53</accession>
<protein>
    <recommendedName>
        <fullName evidence="3">Transposase</fullName>
    </recommendedName>
</protein>
<dbReference type="AlphaFoldDB" id="A0AAV3RM53"/>
<dbReference type="Proteomes" id="UP001454036">
    <property type="component" value="Unassembled WGS sequence"/>
</dbReference>
<dbReference type="InterPro" id="IPR004242">
    <property type="entry name" value="Transposase_21"/>
</dbReference>
<dbReference type="PANTHER" id="PTHR10775:SF183">
    <property type="entry name" value="TRANSPOSON, EN_SPM-LIKE, TRANSPOSASE-ASSOCIATED DOMAIN PROTEIN-RELATED"/>
    <property type="match status" value="1"/>
</dbReference>
<dbReference type="Pfam" id="PF02992">
    <property type="entry name" value="Transposase_21"/>
    <property type="match status" value="1"/>
</dbReference>
<gene>
    <name evidence="1" type="ORF">LIER_29862</name>
</gene>
<keyword evidence="2" id="KW-1185">Reference proteome</keyword>
<sequence>MTWHQRTRTRPGWMAHPRDGESWKDFDATFSDFAAEERNVRVGLCTDGFSPFGQFGHSYSSWPVMMCVYSLPPGICMKEAFVFMPLIIPGSKSPGRAFDVLLRPLVDELNELCSVSVNVWDSHRQQNFQLRVALMWTISDFPAYGMLSGWSTHGRLSCPYCMEKTGSFWLKERKKHSWFDCHRTFLPDNHEYKNKTRAFKKGRTFPPNMQQKR</sequence>
<evidence type="ECO:0008006" key="3">
    <source>
        <dbReference type="Google" id="ProtNLM"/>
    </source>
</evidence>
<evidence type="ECO:0000313" key="1">
    <source>
        <dbReference type="EMBL" id="GAA0178610.1"/>
    </source>
</evidence>
<dbReference type="PANTHER" id="PTHR10775">
    <property type="entry name" value="OS08G0208400 PROTEIN"/>
    <property type="match status" value="1"/>
</dbReference>
<evidence type="ECO:0000313" key="2">
    <source>
        <dbReference type="Proteomes" id="UP001454036"/>
    </source>
</evidence>
<dbReference type="EMBL" id="BAABME010010429">
    <property type="protein sequence ID" value="GAA0178610.1"/>
    <property type="molecule type" value="Genomic_DNA"/>
</dbReference>